<feature type="region of interest" description="Disordered" evidence="1">
    <location>
        <begin position="21"/>
        <end position="52"/>
    </location>
</feature>
<evidence type="ECO:0000313" key="4">
    <source>
        <dbReference type="Proteomes" id="UP000076720"/>
    </source>
</evidence>
<name>A0ABN4PLM5_STRAM</name>
<feature type="compositionally biased region" description="Polar residues" evidence="1">
    <location>
        <begin position="23"/>
        <end position="37"/>
    </location>
</feature>
<evidence type="ECO:0000256" key="1">
    <source>
        <dbReference type="SAM" id="MobiDB-lite"/>
    </source>
</evidence>
<protein>
    <recommendedName>
        <fullName evidence="5">Integral membrane protein</fullName>
    </recommendedName>
</protein>
<evidence type="ECO:0000256" key="2">
    <source>
        <dbReference type="SAM" id="Phobius"/>
    </source>
</evidence>
<feature type="transmembrane region" description="Helical" evidence="2">
    <location>
        <begin position="85"/>
        <end position="103"/>
    </location>
</feature>
<evidence type="ECO:0000313" key="3">
    <source>
        <dbReference type="EMBL" id="ANB10634.1"/>
    </source>
</evidence>
<reference evidence="4" key="1">
    <citation type="submission" date="2015-10" db="EMBL/GenBank/DDBJ databases">
        <title>Complete genome sequence of Streptomyces ambofaciens DSM 40697.</title>
        <authorList>
            <person name="Thibessard A."/>
            <person name="Leblond P."/>
        </authorList>
    </citation>
    <scope>NUCLEOTIDE SEQUENCE [LARGE SCALE GENOMIC DNA]</scope>
    <source>
        <strain evidence="4">DSM 40697</strain>
    </source>
</reference>
<feature type="transmembrane region" description="Helical" evidence="2">
    <location>
        <begin position="62"/>
        <end position="79"/>
    </location>
</feature>
<dbReference type="EMBL" id="CP012949">
    <property type="protein sequence ID" value="ANB10634.1"/>
    <property type="molecule type" value="Genomic_DNA"/>
</dbReference>
<keyword evidence="2" id="KW-0472">Membrane</keyword>
<evidence type="ECO:0008006" key="5">
    <source>
        <dbReference type="Google" id="ProtNLM"/>
    </source>
</evidence>
<dbReference type="Proteomes" id="UP000076720">
    <property type="component" value="Chromosome"/>
</dbReference>
<keyword evidence="2" id="KW-0812">Transmembrane</keyword>
<proteinExistence type="predicted"/>
<accession>A0ABN4PLM5</accession>
<reference evidence="3 4" key="2">
    <citation type="journal article" date="2016" name="Genome Announc.">
        <title>Complete Genome Sequence of Streptomyces ambofaciens DSM 40697, a Paradigm for Genome Plasticity Studies.</title>
        <authorList>
            <person name="Thibessard A."/>
            <person name="Leblond P."/>
        </authorList>
    </citation>
    <scope>NUCLEOTIDE SEQUENCE [LARGE SCALE GENOMIC DNA]</scope>
    <source>
        <strain evidence="3 4">DSM 40697</strain>
    </source>
</reference>
<keyword evidence="2" id="KW-1133">Transmembrane helix</keyword>
<keyword evidence="4" id="KW-1185">Reference proteome</keyword>
<gene>
    <name evidence="3" type="ORF">SAM40697_6681</name>
</gene>
<sequence length="105" mass="11511">MDTARIRPVLVPALDRLYGWSHDATSPHGSQRSTTRQPRFGPGRGAGGVTVLPSGDRDMRRLLHALLLATPVLLTVGFLTDMLWLLGIGAWTLIVALLIEVIYRP</sequence>
<organism evidence="3 4">
    <name type="scientific">Streptomyces ambofaciens</name>
    <dbReference type="NCBI Taxonomy" id="1889"/>
    <lineage>
        <taxon>Bacteria</taxon>
        <taxon>Bacillati</taxon>
        <taxon>Actinomycetota</taxon>
        <taxon>Actinomycetes</taxon>
        <taxon>Kitasatosporales</taxon>
        <taxon>Streptomycetaceae</taxon>
        <taxon>Streptomyces</taxon>
    </lineage>
</organism>